<protein>
    <submittedName>
        <fullName evidence="3">Uncharacterized protein</fullName>
    </submittedName>
</protein>
<keyword evidence="2" id="KW-0472">Membrane</keyword>
<evidence type="ECO:0000313" key="4">
    <source>
        <dbReference type="Proteomes" id="UP000665025"/>
    </source>
</evidence>
<dbReference type="Proteomes" id="UP000665025">
    <property type="component" value="Chromosome 2"/>
</dbReference>
<sequence>MTTKAAAISNTCASVIGGCLLYFANDLPDEQIKLAATSLIPGLTLFIAFVFKVAASYGVLGLFKLLLKRKAKSQLDSLEKAINNPHISEEKRQEYRKAYEEALDVSMQVDNEDIRELVTMTDEARTNLKSDIASGYRDNKELSESLAAESKPTNTTPQP</sequence>
<evidence type="ECO:0000256" key="1">
    <source>
        <dbReference type="SAM" id="MobiDB-lite"/>
    </source>
</evidence>
<reference evidence="3 4" key="1">
    <citation type="submission" date="2021-03" db="EMBL/GenBank/DDBJ databases">
        <title>Complete Genome of Pseudoalteromonas viridis Strain BBR56, a new biocontrol bacterial candidate.</title>
        <authorList>
            <person name="Handayani D.P."/>
            <person name="Isnansetyo A."/>
            <person name="Istiqomah I."/>
            <person name="Jumina J."/>
        </authorList>
    </citation>
    <scope>NUCLEOTIDE SEQUENCE [LARGE SCALE GENOMIC DNA]</scope>
    <source>
        <strain evidence="3 4">BBR56</strain>
    </source>
</reference>
<name>A0ABX7VA30_9GAMM</name>
<dbReference type="EMBL" id="CP072426">
    <property type="protein sequence ID" value="QTL37751.1"/>
    <property type="molecule type" value="Genomic_DNA"/>
</dbReference>
<dbReference type="RefSeq" id="WP_209053936.1">
    <property type="nucleotide sequence ID" value="NZ_CP072426.1"/>
</dbReference>
<feature type="transmembrane region" description="Helical" evidence="2">
    <location>
        <begin position="45"/>
        <end position="67"/>
    </location>
</feature>
<gene>
    <name evidence="3" type="ORF">J5X90_23230</name>
</gene>
<keyword evidence="2" id="KW-0812">Transmembrane</keyword>
<keyword evidence="2" id="KW-1133">Transmembrane helix</keyword>
<accession>A0ABX7VA30</accession>
<feature type="region of interest" description="Disordered" evidence="1">
    <location>
        <begin position="129"/>
        <end position="159"/>
    </location>
</feature>
<evidence type="ECO:0000256" key="2">
    <source>
        <dbReference type="SAM" id="Phobius"/>
    </source>
</evidence>
<evidence type="ECO:0000313" key="3">
    <source>
        <dbReference type="EMBL" id="QTL37751.1"/>
    </source>
</evidence>
<feature type="transmembrane region" description="Helical" evidence="2">
    <location>
        <begin position="7"/>
        <end position="25"/>
    </location>
</feature>
<organism evidence="3 4">
    <name type="scientific">Pseudoalteromonas viridis</name>
    <dbReference type="NCBI Taxonomy" id="339617"/>
    <lineage>
        <taxon>Bacteria</taxon>
        <taxon>Pseudomonadati</taxon>
        <taxon>Pseudomonadota</taxon>
        <taxon>Gammaproteobacteria</taxon>
        <taxon>Alteromonadales</taxon>
        <taxon>Pseudoalteromonadaceae</taxon>
        <taxon>Pseudoalteromonas</taxon>
    </lineage>
</organism>
<dbReference type="PROSITE" id="PS51257">
    <property type="entry name" value="PROKAR_LIPOPROTEIN"/>
    <property type="match status" value="1"/>
</dbReference>
<proteinExistence type="predicted"/>
<keyword evidence="4" id="KW-1185">Reference proteome</keyword>